<keyword evidence="1 7" id="KW-0547">Nucleotide-binding</keyword>
<dbReference type="PROSITE" id="PS51194">
    <property type="entry name" value="HELICASE_CTER"/>
    <property type="match status" value="1"/>
</dbReference>
<keyword evidence="12" id="KW-1185">Reference proteome</keyword>
<evidence type="ECO:0000259" key="9">
    <source>
        <dbReference type="PROSITE" id="PS51194"/>
    </source>
</evidence>
<name>A0A5R9IFB5_9GAMM</name>
<dbReference type="RefSeq" id="WP_138320492.1">
    <property type="nucleotide sequence ID" value="NZ_VCBC01000012.1"/>
</dbReference>
<dbReference type="EMBL" id="VCBC01000012">
    <property type="protein sequence ID" value="TLU64210.1"/>
    <property type="molecule type" value="Genomic_DNA"/>
</dbReference>
<dbReference type="PROSITE" id="PS00039">
    <property type="entry name" value="DEAD_ATP_HELICASE"/>
    <property type="match status" value="1"/>
</dbReference>
<evidence type="ECO:0000259" key="8">
    <source>
        <dbReference type="PROSITE" id="PS51192"/>
    </source>
</evidence>
<evidence type="ECO:0000259" key="10">
    <source>
        <dbReference type="PROSITE" id="PS51195"/>
    </source>
</evidence>
<feature type="short sequence motif" description="Q motif" evidence="6">
    <location>
        <begin position="4"/>
        <end position="32"/>
    </location>
</feature>
<feature type="domain" description="Helicase C-terminal" evidence="9">
    <location>
        <begin position="230"/>
        <end position="382"/>
    </location>
</feature>
<dbReference type="PANTHER" id="PTHR47959">
    <property type="entry name" value="ATP-DEPENDENT RNA HELICASE RHLE-RELATED"/>
    <property type="match status" value="1"/>
</dbReference>
<dbReference type="InterPro" id="IPR044742">
    <property type="entry name" value="DEAD/DEAH_RhlB"/>
</dbReference>
<evidence type="ECO:0000256" key="2">
    <source>
        <dbReference type="ARBA" id="ARBA00022801"/>
    </source>
</evidence>
<protein>
    <submittedName>
        <fullName evidence="11">ATP-dependent RNA helicase DbpA</fullName>
        <ecNumber evidence="11">3.6.4.13</ecNumber>
    </submittedName>
</protein>
<dbReference type="GO" id="GO:0003676">
    <property type="term" value="F:nucleic acid binding"/>
    <property type="evidence" value="ECO:0007669"/>
    <property type="project" value="InterPro"/>
</dbReference>
<feature type="domain" description="DEAD-box RNA helicase Q" evidence="10">
    <location>
        <begin position="4"/>
        <end position="32"/>
    </location>
</feature>
<reference evidence="11 12" key="1">
    <citation type="submission" date="2019-05" db="EMBL/GenBank/DDBJ databases">
        <title>Genome sequences of Thalassotalea litorea 1K03283.</title>
        <authorList>
            <person name="Zhang D."/>
        </authorList>
    </citation>
    <scope>NUCLEOTIDE SEQUENCE [LARGE SCALE GENOMIC DNA]</scope>
    <source>
        <strain evidence="11 12">MCCC 1K03283</strain>
    </source>
</reference>
<dbReference type="InterPro" id="IPR001650">
    <property type="entry name" value="Helicase_C-like"/>
</dbReference>
<dbReference type="GO" id="GO:0005524">
    <property type="term" value="F:ATP binding"/>
    <property type="evidence" value="ECO:0007669"/>
    <property type="project" value="UniProtKB-KW"/>
</dbReference>
<dbReference type="InterPro" id="IPR005580">
    <property type="entry name" value="DbpA/CsdA_RNA-bd_dom"/>
</dbReference>
<dbReference type="InterPro" id="IPR014014">
    <property type="entry name" value="RNA_helicase_DEAD_Q_motif"/>
</dbReference>
<dbReference type="PROSITE" id="PS51192">
    <property type="entry name" value="HELICASE_ATP_BIND_1"/>
    <property type="match status" value="1"/>
</dbReference>
<dbReference type="Proteomes" id="UP000307790">
    <property type="component" value="Unassembled WGS sequence"/>
</dbReference>
<dbReference type="InterPro" id="IPR014001">
    <property type="entry name" value="Helicase_ATP-bd"/>
</dbReference>
<dbReference type="Gene3D" id="3.30.70.330">
    <property type="match status" value="1"/>
</dbReference>
<dbReference type="InterPro" id="IPR027417">
    <property type="entry name" value="P-loop_NTPase"/>
</dbReference>
<dbReference type="CDD" id="cd18787">
    <property type="entry name" value="SF2_C_DEAD"/>
    <property type="match status" value="1"/>
</dbReference>
<dbReference type="PROSITE" id="PS51195">
    <property type="entry name" value="Q_MOTIF"/>
    <property type="match status" value="1"/>
</dbReference>
<keyword evidence="2 7" id="KW-0378">Hydrolase</keyword>
<gene>
    <name evidence="11" type="primary">dbpA</name>
    <name evidence="11" type="ORF">FE810_13010</name>
</gene>
<keyword evidence="3 7" id="KW-0347">Helicase</keyword>
<proteinExistence type="inferred from homology"/>
<dbReference type="NCBIfam" id="NF008744">
    <property type="entry name" value="PRK11776.1"/>
    <property type="match status" value="1"/>
</dbReference>
<dbReference type="GO" id="GO:0003724">
    <property type="term" value="F:RNA helicase activity"/>
    <property type="evidence" value="ECO:0007669"/>
    <property type="project" value="UniProtKB-EC"/>
</dbReference>
<dbReference type="InterPro" id="IPR011545">
    <property type="entry name" value="DEAD/DEAH_box_helicase_dom"/>
</dbReference>
<feature type="domain" description="Helicase ATP-binding" evidence="8">
    <location>
        <begin position="35"/>
        <end position="206"/>
    </location>
</feature>
<keyword evidence="4 7" id="KW-0067">ATP-binding</keyword>
<dbReference type="EC" id="3.6.4.13" evidence="11"/>
<evidence type="ECO:0000256" key="1">
    <source>
        <dbReference type="ARBA" id="ARBA00022741"/>
    </source>
</evidence>
<dbReference type="GO" id="GO:0005829">
    <property type="term" value="C:cytosol"/>
    <property type="evidence" value="ECO:0007669"/>
    <property type="project" value="TreeGrafter"/>
</dbReference>
<dbReference type="Pfam" id="PF03880">
    <property type="entry name" value="DbpA"/>
    <property type="match status" value="1"/>
</dbReference>
<comment type="similarity">
    <text evidence="5 7">Belongs to the DEAD box helicase family.</text>
</comment>
<dbReference type="PANTHER" id="PTHR47959:SF1">
    <property type="entry name" value="ATP-DEPENDENT RNA HELICASE DBPA"/>
    <property type="match status" value="1"/>
</dbReference>
<sequence>MDNTQFQTLPLRSELTNNLTHLGYQQMTEVQALSLPAIVSGRDVIAQAKTGSGKTAAFGLGLLQKLDEKAFRIQTLVLCPTRELAEQVALEIRKLARLIHNIKVLTLCGGVPTGRQVDSLRHGAHIIVGTPGRVEDHLGRGSLNLNHVNTLVLDEADRMLDMGFEPAIERIFKQIPASPQVLLFSATFADNIHAISRRYMHKPEHIVVAQTHNQQTIAQRFYQVHGADDKLLAVRLLIQDHKPVSTVIFCNTKLETVQLSEQLQSCGYSAVALNGDLEQRERDQAMIQFANKSVSVLVATDVAARGLDVDNLDLVINYSLAHDTEIHTHRIGRTGRAGNQGVACSFYSEKDHHKMALLNDLMDTDIVPERLPDKDILQLPVIKPPMATIQILGGKKQKVRAGDIVGALTRGQELSADDVGKIQLLDNLAYVAVKQKIRNVALAKIVEGKLKGRKFKARIIRR</sequence>
<evidence type="ECO:0000256" key="6">
    <source>
        <dbReference type="PROSITE-ProRule" id="PRU00552"/>
    </source>
</evidence>
<evidence type="ECO:0000256" key="4">
    <source>
        <dbReference type="ARBA" id="ARBA00022840"/>
    </source>
</evidence>
<dbReference type="GO" id="GO:0016787">
    <property type="term" value="F:hydrolase activity"/>
    <property type="evidence" value="ECO:0007669"/>
    <property type="project" value="UniProtKB-KW"/>
</dbReference>
<dbReference type="Gene3D" id="3.40.50.300">
    <property type="entry name" value="P-loop containing nucleotide triphosphate hydrolases"/>
    <property type="match status" value="2"/>
</dbReference>
<dbReference type="CDD" id="cd00268">
    <property type="entry name" value="DEADc"/>
    <property type="match status" value="1"/>
</dbReference>
<evidence type="ECO:0000256" key="3">
    <source>
        <dbReference type="ARBA" id="ARBA00022806"/>
    </source>
</evidence>
<dbReference type="Pfam" id="PF00271">
    <property type="entry name" value="Helicase_C"/>
    <property type="match status" value="1"/>
</dbReference>
<comment type="caution">
    <text evidence="11">The sequence shown here is derived from an EMBL/GenBank/DDBJ whole genome shotgun (WGS) entry which is preliminary data.</text>
</comment>
<dbReference type="SMART" id="SM00490">
    <property type="entry name" value="HELICc"/>
    <property type="match status" value="1"/>
</dbReference>
<evidence type="ECO:0000313" key="11">
    <source>
        <dbReference type="EMBL" id="TLU64210.1"/>
    </source>
</evidence>
<dbReference type="InterPro" id="IPR000629">
    <property type="entry name" value="RNA-helicase_DEAD-box_CS"/>
</dbReference>
<dbReference type="Pfam" id="PF00270">
    <property type="entry name" value="DEAD"/>
    <property type="match status" value="1"/>
</dbReference>
<dbReference type="SMART" id="SM00487">
    <property type="entry name" value="DEXDc"/>
    <property type="match status" value="1"/>
</dbReference>
<evidence type="ECO:0000313" key="12">
    <source>
        <dbReference type="Proteomes" id="UP000307790"/>
    </source>
</evidence>
<dbReference type="InterPro" id="IPR050079">
    <property type="entry name" value="DEAD_box_RNA_helicase"/>
</dbReference>
<accession>A0A5R9IFB5</accession>
<dbReference type="AlphaFoldDB" id="A0A5R9IFB5"/>
<dbReference type="InterPro" id="IPR012677">
    <property type="entry name" value="Nucleotide-bd_a/b_plait_sf"/>
</dbReference>
<dbReference type="SUPFAM" id="SSF52540">
    <property type="entry name" value="P-loop containing nucleoside triphosphate hydrolases"/>
    <property type="match status" value="1"/>
</dbReference>
<dbReference type="OrthoDB" id="9805696at2"/>
<evidence type="ECO:0000256" key="5">
    <source>
        <dbReference type="ARBA" id="ARBA00038437"/>
    </source>
</evidence>
<evidence type="ECO:0000256" key="7">
    <source>
        <dbReference type="RuleBase" id="RU000492"/>
    </source>
</evidence>
<organism evidence="11 12">
    <name type="scientific">Thalassotalea litorea</name>
    <dbReference type="NCBI Taxonomy" id="2020715"/>
    <lineage>
        <taxon>Bacteria</taxon>
        <taxon>Pseudomonadati</taxon>
        <taxon>Pseudomonadota</taxon>
        <taxon>Gammaproteobacteria</taxon>
        <taxon>Alteromonadales</taxon>
        <taxon>Colwelliaceae</taxon>
        <taxon>Thalassotalea</taxon>
    </lineage>
</organism>